<dbReference type="PANTHER" id="PTHR47027">
    <property type="entry name" value="REVERSE TRANSCRIPTASE DOMAIN-CONTAINING PROTEIN"/>
    <property type="match status" value="1"/>
</dbReference>
<sequence>MLQDVLLACPVLLCCKKICHKYMQCFVSKNSENAPRTHTRGMLLAHKLIPIFPFYGDASARDIDIAMKLGAGYPMGPLELADFTGLDTKKAILAVMLNKTGNPVFRRIPLLDRLVDEGKLGRKTGQGIYKHESKDLYHKIRSITKSLTSKTWAIENSDGIVVTELDHITEVWKSYCQSLFQDYQSENFPNTEPGYENLEPDILKSEVRAAIMHLKNGKATGRDAIPIETLRALGDIGVNIFHIICTKIWQSGTWPSDWTHTVFIPLHKKGSTKKCSNYRLIALISHASKILLHILNERLKTFLSKEIALEQAGFVKGRGTREQILIVRQIIEKAREFNKPTYICFVDFSKAFDSVKWPKLWNVLLDMGTPQHLVHLLRRLYEDGTASVRTDDVLSKDFHPSAGVRQGCIISPLLFNAYTELIMRITLEDWTDGVSIGGYKISNLRYADDTTLFATSARHMEELLLKMERVSLEFGLKINLNKTKMMVVDRANNNSPEVTQIANCEVVQSYIYLGALISNNGGCVEEVKRRMTIARTAMDRLKKIWKNRNITKATKIRLVQTLVFPIFLYAAETWTLRLLEKKKIDALEMWCWRRMLGVSWTEFRTNISILQEIGIKKRLSALVQSRILKFFGHVSRRESDSIGRLVVQGKVEGTRGRGRSPMRWTDQIKSAVGGPLHECTRLSASREKWRMLVGRVTSALKDAS</sequence>
<dbReference type="InterPro" id="IPR043502">
    <property type="entry name" value="DNA/RNA_pol_sf"/>
</dbReference>
<dbReference type="PROSITE" id="PS50878">
    <property type="entry name" value="RT_POL"/>
    <property type="match status" value="1"/>
</dbReference>
<organism evidence="2 3">
    <name type="scientific">Pararge aegeria aegeria</name>
    <dbReference type="NCBI Taxonomy" id="348720"/>
    <lineage>
        <taxon>Eukaryota</taxon>
        <taxon>Metazoa</taxon>
        <taxon>Ecdysozoa</taxon>
        <taxon>Arthropoda</taxon>
        <taxon>Hexapoda</taxon>
        <taxon>Insecta</taxon>
        <taxon>Pterygota</taxon>
        <taxon>Neoptera</taxon>
        <taxon>Endopterygota</taxon>
        <taxon>Lepidoptera</taxon>
        <taxon>Glossata</taxon>
        <taxon>Ditrysia</taxon>
        <taxon>Papilionoidea</taxon>
        <taxon>Nymphalidae</taxon>
        <taxon>Satyrinae</taxon>
        <taxon>Satyrini</taxon>
        <taxon>Parargina</taxon>
        <taxon>Pararge</taxon>
    </lineage>
</organism>
<comment type="caution">
    <text evidence="2">The sequence shown here is derived from an EMBL/GenBank/DDBJ whole genome shotgun (WGS) entry which is preliminary data.</text>
</comment>
<keyword evidence="3" id="KW-1185">Reference proteome</keyword>
<dbReference type="EMBL" id="CAKXAJ010024895">
    <property type="protein sequence ID" value="CAH2232381.1"/>
    <property type="molecule type" value="Genomic_DNA"/>
</dbReference>
<dbReference type="InterPro" id="IPR006108">
    <property type="entry name" value="3HC_DH_C"/>
</dbReference>
<dbReference type="SUPFAM" id="SSF48179">
    <property type="entry name" value="6-phosphogluconate dehydrogenase C-terminal domain-like"/>
    <property type="match status" value="1"/>
</dbReference>
<reference evidence="2" key="1">
    <citation type="submission" date="2022-03" db="EMBL/GenBank/DDBJ databases">
        <authorList>
            <person name="Lindestad O."/>
        </authorList>
    </citation>
    <scope>NUCLEOTIDE SEQUENCE</scope>
</reference>
<evidence type="ECO:0000313" key="2">
    <source>
        <dbReference type="EMBL" id="CAH2232381.1"/>
    </source>
</evidence>
<dbReference type="PANTHER" id="PTHR47027:SF8">
    <property type="entry name" value="RIBONUCLEASE H"/>
    <property type="match status" value="1"/>
</dbReference>
<proteinExistence type="predicted"/>
<evidence type="ECO:0000259" key="1">
    <source>
        <dbReference type="PROSITE" id="PS50878"/>
    </source>
</evidence>
<dbReference type="InterPro" id="IPR008927">
    <property type="entry name" value="6-PGluconate_DH-like_C_sf"/>
</dbReference>
<evidence type="ECO:0000313" key="3">
    <source>
        <dbReference type="Proteomes" id="UP000838756"/>
    </source>
</evidence>
<dbReference type="Pfam" id="PF00725">
    <property type="entry name" value="3HCDH"/>
    <property type="match status" value="1"/>
</dbReference>
<gene>
    <name evidence="2" type="primary">jg15319</name>
    <name evidence="2" type="ORF">PAEG_LOCUS10649</name>
</gene>
<dbReference type="GO" id="GO:0071897">
    <property type="term" value="P:DNA biosynthetic process"/>
    <property type="evidence" value="ECO:0007669"/>
    <property type="project" value="UniProtKB-ARBA"/>
</dbReference>
<dbReference type="InterPro" id="IPR000477">
    <property type="entry name" value="RT_dom"/>
</dbReference>
<dbReference type="AlphaFoldDB" id="A0A8S4R866"/>
<dbReference type="GO" id="GO:0006631">
    <property type="term" value="P:fatty acid metabolic process"/>
    <property type="evidence" value="ECO:0007669"/>
    <property type="project" value="InterPro"/>
</dbReference>
<dbReference type="OrthoDB" id="7437908at2759"/>
<dbReference type="SUPFAM" id="SSF56672">
    <property type="entry name" value="DNA/RNA polymerases"/>
    <property type="match status" value="1"/>
</dbReference>
<protein>
    <submittedName>
        <fullName evidence="2">Jg15319 protein</fullName>
    </submittedName>
</protein>
<feature type="domain" description="Reverse transcriptase" evidence="1">
    <location>
        <begin position="247"/>
        <end position="517"/>
    </location>
</feature>
<dbReference type="InterPro" id="IPR013328">
    <property type="entry name" value="6PGD_dom2"/>
</dbReference>
<dbReference type="Pfam" id="PF00078">
    <property type="entry name" value="RVT_1"/>
    <property type="match status" value="1"/>
</dbReference>
<dbReference type="GO" id="GO:0016616">
    <property type="term" value="F:oxidoreductase activity, acting on the CH-OH group of donors, NAD or NADP as acceptor"/>
    <property type="evidence" value="ECO:0007669"/>
    <property type="project" value="InterPro"/>
</dbReference>
<accession>A0A8S4R866</accession>
<dbReference type="Proteomes" id="UP000838756">
    <property type="component" value="Unassembled WGS sequence"/>
</dbReference>
<dbReference type="Gene3D" id="1.10.1040.10">
    <property type="entry name" value="N-(1-d-carboxylethyl)-l-norvaline Dehydrogenase, domain 2"/>
    <property type="match status" value="1"/>
</dbReference>
<dbReference type="CDD" id="cd01650">
    <property type="entry name" value="RT_nLTR_like"/>
    <property type="match status" value="1"/>
</dbReference>
<name>A0A8S4R866_9NEOP</name>